<dbReference type="RefSeq" id="WP_160901658.1">
    <property type="nucleotide sequence ID" value="NZ_CP102850.1"/>
</dbReference>
<protein>
    <submittedName>
        <fullName evidence="3">MerR family transcriptional regulator</fullName>
    </submittedName>
</protein>
<feature type="domain" description="HTH merR-type" evidence="2">
    <location>
        <begin position="18"/>
        <end position="87"/>
    </location>
</feature>
<keyword evidence="1" id="KW-0238">DNA-binding</keyword>
<evidence type="ECO:0000256" key="1">
    <source>
        <dbReference type="ARBA" id="ARBA00023125"/>
    </source>
</evidence>
<dbReference type="Gene3D" id="1.10.1660.10">
    <property type="match status" value="1"/>
</dbReference>
<accession>A0A6L7GSF8</accession>
<evidence type="ECO:0000313" key="4">
    <source>
        <dbReference type="Proteomes" id="UP000475545"/>
    </source>
</evidence>
<name>A0A6L7GSF8_9ACTN</name>
<evidence type="ECO:0000259" key="2">
    <source>
        <dbReference type="PROSITE" id="PS50937"/>
    </source>
</evidence>
<keyword evidence="4" id="KW-1185">Reference proteome</keyword>
<organism evidence="3 4">
    <name type="scientific">Gordonia mangrovi</name>
    <dbReference type="NCBI Taxonomy" id="2665643"/>
    <lineage>
        <taxon>Bacteria</taxon>
        <taxon>Bacillati</taxon>
        <taxon>Actinomycetota</taxon>
        <taxon>Actinomycetes</taxon>
        <taxon>Mycobacteriales</taxon>
        <taxon>Gordoniaceae</taxon>
        <taxon>Gordonia</taxon>
    </lineage>
</organism>
<dbReference type="InterPro" id="IPR009061">
    <property type="entry name" value="DNA-bd_dom_put_sf"/>
</dbReference>
<dbReference type="PRINTS" id="PR00040">
    <property type="entry name" value="HTHMERR"/>
</dbReference>
<dbReference type="GO" id="GO:0003677">
    <property type="term" value="F:DNA binding"/>
    <property type="evidence" value="ECO:0007669"/>
    <property type="project" value="UniProtKB-KW"/>
</dbReference>
<gene>
    <name evidence="3" type="ORF">GIY30_08900</name>
</gene>
<reference evidence="3 4" key="1">
    <citation type="submission" date="2019-11" db="EMBL/GenBank/DDBJ databases">
        <title>Gordonia sp. nov., a novel actinobacterium isolated from mangrove soil in Hainan.</title>
        <authorList>
            <person name="Huang X."/>
            <person name="Xie Y."/>
            <person name="Chu X."/>
            <person name="Xiao K."/>
        </authorList>
    </citation>
    <scope>NUCLEOTIDE SEQUENCE [LARGE SCALE GENOMIC DNA]</scope>
    <source>
        <strain evidence="3 4">HNM0687</strain>
    </source>
</reference>
<dbReference type="SUPFAM" id="SSF46955">
    <property type="entry name" value="Putative DNA-binding domain"/>
    <property type="match status" value="1"/>
</dbReference>
<comment type="caution">
    <text evidence="3">The sequence shown here is derived from an EMBL/GenBank/DDBJ whole genome shotgun (WGS) entry which is preliminary data.</text>
</comment>
<dbReference type="GO" id="GO:0003700">
    <property type="term" value="F:DNA-binding transcription factor activity"/>
    <property type="evidence" value="ECO:0007669"/>
    <property type="project" value="InterPro"/>
</dbReference>
<dbReference type="PANTHER" id="PTHR30204">
    <property type="entry name" value="REDOX-CYCLING DRUG-SENSING TRANSCRIPTIONAL ACTIVATOR SOXR"/>
    <property type="match status" value="1"/>
</dbReference>
<dbReference type="AlphaFoldDB" id="A0A6L7GSF8"/>
<dbReference type="SMART" id="SM00422">
    <property type="entry name" value="HTH_MERR"/>
    <property type="match status" value="1"/>
</dbReference>
<proteinExistence type="predicted"/>
<dbReference type="InterPro" id="IPR000551">
    <property type="entry name" value="MerR-type_HTH_dom"/>
</dbReference>
<dbReference type="EMBL" id="WMBR01000002">
    <property type="protein sequence ID" value="MXP21468.1"/>
    <property type="molecule type" value="Genomic_DNA"/>
</dbReference>
<dbReference type="Pfam" id="PF13411">
    <property type="entry name" value="MerR_1"/>
    <property type="match status" value="1"/>
</dbReference>
<dbReference type="PANTHER" id="PTHR30204:SF93">
    <property type="entry name" value="HTH MERR-TYPE DOMAIN-CONTAINING PROTEIN"/>
    <property type="match status" value="1"/>
</dbReference>
<evidence type="ECO:0000313" key="3">
    <source>
        <dbReference type="EMBL" id="MXP21468.1"/>
    </source>
</evidence>
<dbReference type="Proteomes" id="UP000475545">
    <property type="component" value="Unassembled WGS sequence"/>
</dbReference>
<sequence>MTGNPGPDTQAPDTADDLFQIGEVANRTELSIKTIRHYDEVGLAAPSARSAGGFRLYTRGDIDRLLVIRRMKPAGFSLDDMRRLLDAESVLDDPDATADRKVAAATELAEFHDRAQEACRKLTRQLSYAEELTQQLAARAAVRF</sequence>
<dbReference type="PROSITE" id="PS50937">
    <property type="entry name" value="HTH_MERR_2"/>
    <property type="match status" value="1"/>
</dbReference>
<dbReference type="InterPro" id="IPR047057">
    <property type="entry name" value="MerR_fam"/>
</dbReference>